<evidence type="ECO:0000313" key="2">
    <source>
        <dbReference type="Proteomes" id="UP000253099"/>
    </source>
</evidence>
<evidence type="ECO:0000313" key="1">
    <source>
        <dbReference type="EMBL" id="RBQ22275.1"/>
    </source>
</evidence>
<protein>
    <submittedName>
        <fullName evidence="1">Uncharacterized protein</fullName>
    </submittedName>
</protein>
<gene>
    <name evidence="1" type="ORF">ALNOE001_20050</name>
</gene>
<dbReference type="AlphaFoldDB" id="A0A366M7X1"/>
<comment type="caution">
    <text evidence="1">The sequence shown here is derived from an EMBL/GenBank/DDBJ whole genome shotgun (WGS) entry which is preliminary data.</text>
</comment>
<accession>A0A366M7X1</accession>
<name>A0A366M7X1_9EURY</name>
<keyword evidence="2" id="KW-1185">Reference proteome</keyword>
<dbReference type="EMBL" id="NIZT01000070">
    <property type="protein sequence ID" value="RBQ22275.1"/>
    <property type="molecule type" value="Genomic_DNA"/>
</dbReference>
<reference evidence="1 2" key="1">
    <citation type="submission" date="2018-06" db="EMBL/GenBank/DDBJ databases">
        <title>Genomic insight into two independent archaeal endosymbiosis events.</title>
        <authorList>
            <person name="Lind A.E."/>
            <person name="Lewis W.H."/>
            <person name="Spang A."/>
            <person name="Guy L."/>
            <person name="Embley M.T."/>
            <person name="Ettema T.J.G."/>
        </authorList>
    </citation>
    <scope>NUCLEOTIDE SEQUENCE [LARGE SCALE GENOMIC DNA]</scope>
    <source>
        <strain evidence="1">NOE</strain>
    </source>
</reference>
<dbReference type="Proteomes" id="UP000253099">
    <property type="component" value="Unassembled WGS sequence"/>
</dbReference>
<organism evidence="1 2">
    <name type="scientific">Candidatus Methanobinarius endosymbioticus</name>
    <dbReference type="NCBI Taxonomy" id="2006182"/>
    <lineage>
        <taxon>Archaea</taxon>
        <taxon>Methanobacteriati</taxon>
        <taxon>Methanobacteriota</taxon>
        <taxon>Methanomada group</taxon>
        <taxon>Methanobacteria</taxon>
        <taxon>Methanobacteriales</taxon>
        <taxon>Methanobacteriaceae</taxon>
        <taxon>Candidatus Methanobinarius</taxon>
    </lineage>
</organism>
<proteinExistence type="predicted"/>
<sequence>MNMYCLLLLLSVLNTVSAKITTKADVDIIDATRGQTSKLSVKVTDNNGDPVSGIVHIQSYYPMVKNIMIL</sequence>